<reference evidence="2 3" key="1">
    <citation type="submission" date="2019-08" db="EMBL/GenBank/DDBJ databases">
        <title>Draft genome sequences of two oriental melons (Cucumis melo L. var makuwa).</title>
        <authorList>
            <person name="Kwon S.-Y."/>
        </authorList>
    </citation>
    <scope>NUCLEOTIDE SEQUENCE [LARGE SCALE GENOMIC DNA]</scope>
    <source>
        <strain evidence="3">cv. SW 3</strain>
        <tissue evidence="2">Leaf</tissue>
    </source>
</reference>
<accession>A0A5A7UGV0</accession>
<dbReference type="Proteomes" id="UP000321393">
    <property type="component" value="Unassembled WGS sequence"/>
</dbReference>
<comment type="caution">
    <text evidence="2">The sequence shown here is derived from an EMBL/GenBank/DDBJ whole genome shotgun (WGS) entry which is preliminary data.</text>
</comment>
<dbReference type="AlphaFoldDB" id="A0A5A7UGV0"/>
<feature type="compositionally biased region" description="Polar residues" evidence="1">
    <location>
        <begin position="126"/>
        <end position="135"/>
    </location>
</feature>
<dbReference type="EMBL" id="SSTE01009449">
    <property type="protein sequence ID" value="KAA0053446.1"/>
    <property type="molecule type" value="Genomic_DNA"/>
</dbReference>
<feature type="region of interest" description="Disordered" evidence="1">
    <location>
        <begin position="100"/>
        <end position="135"/>
    </location>
</feature>
<evidence type="ECO:0000256" key="1">
    <source>
        <dbReference type="SAM" id="MobiDB-lite"/>
    </source>
</evidence>
<proteinExistence type="predicted"/>
<evidence type="ECO:0000313" key="2">
    <source>
        <dbReference type="EMBL" id="KAA0053446.1"/>
    </source>
</evidence>
<name>A0A5A7UGV0_CUCMM</name>
<sequence length="135" mass="15907">MTTRRLQLYSHQLTTEANVWFFFIKKKILLTRHDSMVPFEYAMLLYCIMTKQAFNLGYVMQEALLTWMKNPKGGRCSLMRLNRVINLSISINDEVHRIKTMGKKQLQEDDEHDSSPPLPLKRKAKPTSNPYEKND</sequence>
<gene>
    <name evidence="2" type="ORF">E6C27_scaffold428G001230</name>
</gene>
<protein>
    <submittedName>
        <fullName evidence="2">Uncharacterized protein</fullName>
    </submittedName>
</protein>
<dbReference type="OrthoDB" id="1714944at2759"/>
<evidence type="ECO:0000313" key="3">
    <source>
        <dbReference type="Proteomes" id="UP000321393"/>
    </source>
</evidence>
<organism evidence="2 3">
    <name type="scientific">Cucumis melo var. makuwa</name>
    <name type="common">Oriental melon</name>
    <dbReference type="NCBI Taxonomy" id="1194695"/>
    <lineage>
        <taxon>Eukaryota</taxon>
        <taxon>Viridiplantae</taxon>
        <taxon>Streptophyta</taxon>
        <taxon>Embryophyta</taxon>
        <taxon>Tracheophyta</taxon>
        <taxon>Spermatophyta</taxon>
        <taxon>Magnoliopsida</taxon>
        <taxon>eudicotyledons</taxon>
        <taxon>Gunneridae</taxon>
        <taxon>Pentapetalae</taxon>
        <taxon>rosids</taxon>
        <taxon>fabids</taxon>
        <taxon>Cucurbitales</taxon>
        <taxon>Cucurbitaceae</taxon>
        <taxon>Benincaseae</taxon>
        <taxon>Cucumis</taxon>
    </lineage>
</organism>